<dbReference type="InterPro" id="IPR029039">
    <property type="entry name" value="Flavoprotein-like_sf"/>
</dbReference>
<dbReference type="Pfam" id="PF03358">
    <property type="entry name" value="FMN_red"/>
    <property type="match status" value="1"/>
</dbReference>
<dbReference type="GO" id="GO:0016491">
    <property type="term" value="F:oxidoreductase activity"/>
    <property type="evidence" value="ECO:0007669"/>
    <property type="project" value="UniProtKB-KW"/>
</dbReference>
<evidence type="ECO:0000259" key="3">
    <source>
        <dbReference type="Pfam" id="PF03358"/>
    </source>
</evidence>
<dbReference type="EMBL" id="JBHSXH010000015">
    <property type="protein sequence ID" value="MFC6826916.1"/>
    <property type="molecule type" value="Genomic_DNA"/>
</dbReference>
<evidence type="ECO:0000256" key="1">
    <source>
        <dbReference type="ARBA" id="ARBA00001966"/>
    </source>
</evidence>
<evidence type="ECO:0000313" key="5">
    <source>
        <dbReference type="Proteomes" id="UP001596408"/>
    </source>
</evidence>
<dbReference type="SUPFAM" id="SSF52218">
    <property type="entry name" value="Flavoproteins"/>
    <property type="match status" value="1"/>
</dbReference>
<evidence type="ECO:0000256" key="2">
    <source>
        <dbReference type="ARBA" id="ARBA00038292"/>
    </source>
</evidence>
<evidence type="ECO:0000313" key="4">
    <source>
        <dbReference type="EMBL" id="MFC6826916.1"/>
    </source>
</evidence>
<dbReference type="PANTHER" id="PTHR30543">
    <property type="entry name" value="CHROMATE REDUCTASE"/>
    <property type="match status" value="1"/>
</dbReference>
<dbReference type="AlphaFoldDB" id="A0ABD5U237"/>
<comment type="cofactor">
    <cofactor evidence="1">
        <name>[4Fe-4S] cluster</name>
        <dbReference type="ChEBI" id="CHEBI:49883"/>
    </cofactor>
</comment>
<keyword evidence="4" id="KW-0560">Oxidoreductase</keyword>
<comment type="similarity">
    <text evidence="2">Belongs to the SsuE family. Isf subfamily.</text>
</comment>
<dbReference type="PANTHER" id="PTHR30543:SF21">
    <property type="entry name" value="NAD(P)H-DEPENDENT FMN REDUCTASE LOT6"/>
    <property type="match status" value="1"/>
</dbReference>
<proteinExistence type="inferred from homology"/>
<name>A0ABD5U237_9EURY</name>
<accession>A0ABD5U237</accession>
<organism evidence="4 5">
    <name type="scientific">Halopelagius fulvigenes</name>
    <dbReference type="NCBI Taxonomy" id="1198324"/>
    <lineage>
        <taxon>Archaea</taxon>
        <taxon>Methanobacteriati</taxon>
        <taxon>Methanobacteriota</taxon>
        <taxon>Stenosarchaea group</taxon>
        <taxon>Halobacteria</taxon>
        <taxon>Halobacteriales</taxon>
        <taxon>Haloferacaceae</taxon>
    </lineage>
</organism>
<dbReference type="Gene3D" id="3.40.50.360">
    <property type="match status" value="1"/>
</dbReference>
<sequence>MTKVIAVCGSRRDGSHTLKALRVVLDAARAAGAETEMIDLGAADLPLYHPDEDEQGESARLTRKVRDADGVILGSPVYHGSYSSTFRNFHDYCSFDDYEDTAVGLVAVAGGGSYGATLEHMRSTVRGVHGYVVPQQVGIRKGYEKFQGGELVDEDIEERLVSLGESVVEHAAKLDCEPPVLAESD</sequence>
<dbReference type="Proteomes" id="UP001596408">
    <property type="component" value="Unassembled WGS sequence"/>
</dbReference>
<feature type="domain" description="NADPH-dependent FMN reductase-like" evidence="3">
    <location>
        <begin position="2"/>
        <end position="142"/>
    </location>
</feature>
<gene>
    <name evidence="4" type="ORF">ACFQEV_18230</name>
</gene>
<keyword evidence="5" id="KW-1185">Reference proteome</keyword>
<dbReference type="RefSeq" id="WP_379699103.1">
    <property type="nucleotide sequence ID" value="NZ_JBHSXH010000015.1"/>
</dbReference>
<comment type="caution">
    <text evidence="4">The sequence shown here is derived from an EMBL/GenBank/DDBJ whole genome shotgun (WGS) entry which is preliminary data.</text>
</comment>
<protein>
    <submittedName>
        <fullName evidence="4">NADPH-dependent FMN reductase</fullName>
        <ecNumber evidence="4">1.-.-.-</ecNumber>
    </submittedName>
</protein>
<dbReference type="InterPro" id="IPR050712">
    <property type="entry name" value="NAD(P)H-dep_reductase"/>
</dbReference>
<dbReference type="InterPro" id="IPR005025">
    <property type="entry name" value="FMN_Rdtase-like_dom"/>
</dbReference>
<reference evidence="4 5" key="1">
    <citation type="journal article" date="2019" name="Int. J. Syst. Evol. Microbiol.">
        <title>The Global Catalogue of Microorganisms (GCM) 10K type strain sequencing project: providing services to taxonomists for standard genome sequencing and annotation.</title>
        <authorList>
            <consortium name="The Broad Institute Genomics Platform"/>
            <consortium name="The Broad Institute Genome Sequencing Center for Infectious Disease"/>
            <person name="Wu L."/>
            <person name="Ma J."/>
        </authorList>
    </citation>
    <scope>NUCLEOTIDE SEQUENCE [LARGE SCALE GENOMIC DNA]</scope>
    <source>
        <strain evidence="4 5">YIM 94188</strain>
    </source>
</reference>
<dbReference type="EC" id="1.-.-.-" evidence="4"/>